<sequence length="392" mass="41471">MGRAFLVVIDSVGIGGAPDADTFFNGDVPDTGANTLGHIIAACAAGQAEEGRSGPLHVPHMMALGLGAAVTLASGQVVDGPVPTGTWGAATEVSRGKDTPSGHWELAGLPVPWEWHYFPDETPAFPDDVVTAVCKAAGTAGILGNCHASGTTVIADLGAEHLRTGWPICYTSADSVFQIAAHEEHFGLDRLLQLCADVAPLLHDMKVGRVIARPFVGDVGNFQRTGNRKDFAILPPAPVLTNRVHDAGRAVYAVGKIGDIFSMQGIDEVRKGDDRTLMGHLRDLIREAADGSLTFANFVEFDSLYGHRRDVSGYARHLEWFDTELGALLGQLRADDMLVITADHGNDPTWVGTDHTRERVPVLVAGKGAGTLGQIAFTDVAALVLEHLGVAQ</sequence>
<evidence type="ECO:0000256" key="5">
    <source>
        <dbReference type="NCBIfam" id="TIGR01696"/>
    </source>
</evidence>
<protein>
    <recommendedName>
        <fullName evidence="4 5">Phosphopentomutase</fullName>
        <ecNumber evidence="4 5">5.4.2.7</ecNumber>
    </recommendedName>
    <alternativeName>
        <fullName evidence="4">Phosphodeoxyribomutase</fullName>
    </alternativeName>
</protein>
<dbReference type="GO" id="GO:0006018">
    <property type="term" value="P:2-deoxyribose 1-phosphate catabolic process"/>
    <property type="evidence" value="ECO:0007669"/>
    <property type="project" value="UniProtKB-UniRule"/>
</dbReference>
<proteinExistence type="inferred from homology"/>
<dbReference type="InterPro" id="IPR017850">
    <property type="entry name" value="Alkaline_phosphatase_core_sf"/>
</dbReference>
<dbReference type="CDD" id="cd16009">
    <property type="entry name" value="PPM"/>
    <property type="match status" value="1"/>
</dbReference>
<comment type="catalytic activity">
    <reaction evidence="4">
        <text>2-deoxy-alpha-D-ribose 1-phosphate = 2-deoxy-D-ribose 5-phosphate</text>
        <dbReference type="Rhea" id="RHEA:27658"/>
        <dbReference type="ChEBI" id="CHEBI:57259"/>
        <dbReference type="ChEBI" id="CHEBI:62877"/>
        <dbReference type="EC" id="5.4.2.7"/>
    </reaction>
</comment>
<keyword evidence="4 7" id="KW-0413">Isomerase</keyword>
<comment type="catalytic activity">
    <reaction evidence="4">
        <text>alpha-D-ribose 1-phosphate = D-ribose 5-phosphate</text>
        <dbReference type="Rhea" id="RHEA:18793"/>
        <dbReference type="ChEBI" id="CHEBI:57720"/>
        <dbReference type="ChEBI" id="CHEBI:78346"/>
        <dbReference type="EC" id="5.4.2.7"/>
    </reaction>
</comment>
<dbReference type="Gene3D" id="3.40.720.10">
    <property type="entry name" value="Alkaline Phosphatase, subunit A"/>
    <property type="match status" value="1"/>
</dbReference>
<name>A0A9Q2NHN7_9RHOB</name>
<evidence type="ECO:0000256" key="3">
    <source>
        <dbReference type="ARBA" id="ARBA00023211"/>
    </source>
</evidence>
<gene>
    <name evidence="4" type="primary">deoB</name>
    <name evidence="7" type="ORF">JQX14_08840</name>
</gene>
<dbReference type="EC" id="5.4.2.7" evidence="4 5"/>
<dbReference type="EMBL" id="JAFBWN010000004">
    <property type="protein sequence ID" value="MBM2354644.1"/>
    <property type="molecule type" value="Genomic_DNA"/>
</dbReference>
<dbReference type="NCBIfam" id="TIGR01696">
    <property type="entry name" value="deoB"/>
    <property type="match status" value="1"/>
</dbReference>
<comment type="pathway">
    <text evidence="4">Carbohydrate degradation; 2-deoxy-D-ribose 1-phosphate degradation; D-glyceraldehyde 3-phosphate and acetaldehyde from 2-deoxy-alpha-D-ribose 1-phosphate: step 1/2.</text>
</comment>
<comment type="cofactor">
    <cofactor evidence="4">
        <name>Mn(2+)</name>
        <dbReference type="ChEBI" id="CHEBI:29035"/>
    </cofactor>
    <text evidence="4">Binds 2 manganese ions.</text>
</comment>
<feature type="domain" description="Metalloenzyme" evidence="6">
    <location>
        <begin position="3"/>
        <end position="390"/>
    </location>
</feature>
<dbReference type="GO" id="GO:0008973">
    <property type="term" value="F:phosphopentomutase activity"/>
    <property type="evidence" value="ECO:0007669"/>
    <property type="project" value="UniProtKB-UniRule"/>
</dbReference>
<keyword evidence="4" id="KW-0963">Cytoplasm</keyword>
<dbReference type="InterPro" id="IPR010045">
    <property type="entry name" value="DeoB"/>
</dbReference>
<feature type="binding site" evidence="4">
    <location>
        <position position="343"/>
    </location>
    <ligand>
        <name>Mn(2+)</name>
        <dbReference type="ChEBI" id="CHEBI:29035"/>
        <label>1</label>
    </ligand>
</feature>
<feature type="binding site" evidence="4">
    <location>
        <position position="344"/>
    </location>
    <ligand>
        <name>Mn(2+)</name>
        <dbReference type="ChEBI" id="CHEBI:29035"/>
        <label>1</label>
    </ligand>
</feature>
<dbReference type="RefSeq" id="WP_231033616.1">
    <property type="nucleotide sequence ID" value="NZ_JAJNGX010000004.1"/>
</dbReference>
<dbReference type="GO" id="GO:0009117">
    <property type="term" value="P:nucleotide metabolic process"/>
    <property type="evidence" value="ECO:0007669"/>
    <property type="project" value="UniProtKB-UniRule"/>
</dbReference>
<evidence type="ECO:0000313" key="7">
    <source>
        <dbReference type="EMBL" id="MBM2354644.1"/>
    </source>
</evidence>
<dbReference type="InterPro" id="IPR024052">
    <property type="entry name" value="Phosphopentomutase_DeoB_cap_sf"/>
</dbReference>
<evidence type="ECO:0000256" key="2">
    <source>
        <dbReference type="ARBA" id="ARBA00022723"/>
    </source>
</evidence>
<dbReference type="PANTHER" id="PTHR21110:SF0">
    <property type="entry name" value="PHOSPHOPENTOMUTASE"/>
    <property type="match status" value="1"/>
</dbReference>
<evidence type="ECO:0000259" key="6">
    <source>
        <dbReference type="Pfam" id="PF01676"/>
    </source>
</evidence>
<comment type="similarity">
    <text evidence="1 4">Belongs to the phosphopentomutase family.</text>
</comment>
<feature type="binding site" evidence="4">
    <location>
        <position position="302"/>
    </location>
    <ligand>
        <name>Mn(2+)</name>
        <dbReference type="ChEBI" id="CHEBI:29035"/>
        <label>2</label>
    </ligand>
</feature>
<accession>A0A9Q2NHN7</accession>
<feature type="binding site" evidence="4">
    <location>
        <position position="307"/>
    </location>
    <ligand>
        <name>Mn(2+)</name>
        <dbReference type="ChEBI" id="CHEBI:29035"/>
        <label>2</label>
    </ligand>
</feature>
<dbReference type="NCBIfam" id="NF003766">
    <property type="entry name" value="PRK05362.1"/>
    <property type="match status" value="1"/>
</dbReference>
<keyword evidence="3 4" id="KW-0464">Manganese</keyword>
<dbReference type="HAMAP" id="MF_00740">
    <property type="entry name" value="Phosphopentomut"/>
    <property type="match status" value="1"/>
</dbReference>
<dbReference type="Pfam" id="PF01676">
    <property type="entry name" value="Metalloenzyme"/>
    <property type="match status" value="1"/>
</dbReference>
<organism evidence="7 8">
    <name type="scientific">Pseudosulfitobacter pseudonitzschiae</name>
    <dbReference type="NCBI Taxonomy" id="1402135"/>
    <lineage>
        <taxon>Bacteria</taxon>
        <taxon>Pseudomonadati</taxon>
        <taxon>Pseudomonadota</taxon>
        <taxon>Alphaproteobacteria</taxon>
        <taxon>Rhodobacterales</taxon>
        <taxon>Roseobacteraceae</taxon>
        <taxon>Pseudosulfitobacter</taxon>
    </lineage>
</organism>
<dbReference type="Proteomes" id="UP000809337">
    <property type="component" value="Unassembled WGS sequence"/>
</dbReference>
<evidence type="ECO:0000313" key="8">
    <source>
        <dbReference type="Proteomes" id="UP000809337"/>
    </source>
</evidence>
<dbReference type="GO" id="GO:0030145">
    <property type="term" value="F:manganese ion binding"/>
    <property type="evidence" value="ECO:0007669"/>
    <property type="project" value="UniProtKB-UniRule"/>
</dbReference>
<evidence type="ECO:0000256" key="4">
    <source>
        <dbReference type="HAMAP-Rule" id="MF_00740"/>
    </source>
</evidence>
<dbReference type="PANTHER" id="PTHR21110">
    <property type="entry name" value="PHOSPHOPENTOMUTASE"/>
    <property type="match status" value="1"/>
</dbReference>
<feature type="binding site" evidence="4">
    <location>
        <position position="355"/>
    </location>
    <ligand>
        <name>Mn(2+)</name>
        <dbReference type="ChEBI" id="CHEBI:29035"/>
        <label>2</label>
    </ligand>
</feature>
<keyword evidence="2 4" id="KW-0479">Metal-binding</keyword>
<dbReference type="PIRSF" id="PIRSF001491">
    <property type="entry name" value="Ppentomutase"/>
    <property type="match status" value="1"/>
</dbReference>
<dbReference type="Gene3D" id="3.30.70.1250">
    <property type="entry name" value="Phosphopentomutase"/>
    <property type="match status" value="1"/>
</dbReference>
<comment type="function">
    <text evidence="4">Isomerase that catalyzes the conversion of deoxy-ribose 1-phosphate (dRib-1-P) and ribose 1-phosphate (Rib-1-P) to deoxy-ribose 5-phosphate (dRib-5-P) and ribose 5-phosphate (Rib-5-P), respectively.</text>
</comment>
<dbReference type="SUPFAM" id="SSF53649">
    <property type="entry name" value="Alkaline phosphatase-like"/>
    <property type="match status" value="1"/>
</dbReference>
<feature type="binding site" evidence="4">
    <location>
        <position position="10"/>
    </location>
    <ligand>
        <name>Mn(2+)</name>
        <dbReference type="ChEBI" id="CHEBI:29035"/>
        <label>1</label>
    </ligand>
</feature>
<dbReference type="SUPFAM" id="SSF143856">
    <property type="entry name" value="DeoB insert domain-like"/>
    <property type="match status" value="1"/>
</dbReference>
<comment type="subcellular location">
    <subcellularLocation>
        <location evidence="4">Cytoplasm</location>
    </subcellularLocation>
</comment>
<dbReference type="GO" id="GO:0000287">
    <property type="term" value="F:magnesium ion binding"/>
    <property type="evidence" value="ECO:0007669"/>
    <property type="project" value="UniProtKB-UniRule"/>
</dbReference>
<dbReference type="InterPro" id="IPR006124">
    <property type="entry name" value="Metalloenzyme"/>
</dbReference>
<comment type="caution">
    <text evidence="7">The sequence shown here is derived from an EMBL/GenBank/DDBJ whole genome shotgun (WGS) entry which is preliminary data.</text>
</comment>
<reference evidence="7" key="1">
    <citation type="submission" date="2021-01" db="EMBL/GenBank/DDBJ databases">
        <title>Diatom-associated Roseobacters Show Island Model of Population Structure.</title>
        <authorList>
            <person name="Qu L."/>
            <person name="Feng X."/>
            <person name="Chen Y."/>
            <person name="Li L."/>
            <person name="Wang X."/>
            <person name="Hu Z."/>
            <person name="Wang H."/>
            <person name="Luo H."/>
        </authorList>
    </citation>
    <scope>NUCLEOTIDE SEQUENCE</scope>
    <source>
        <strain evidence="7">SM26-45</strain>
    </source>
</reference>
<dbReference type="AlphaFoldDB" id="A0A9Q2NHN7"/>
<dbReference type="GO" id="GO:0005829">
    <property type="term" value="C:cytosol"/>
    <property type="evidence" value="ECO:0007669"/>
    <property type="project" value="TreeGrafter"/>
</dbReference>
<dbReference type="GO" id="GO:0043094">
    <property type="term" value="P:metabolic compound salvage"/>
    <property type="evidence" value="ECO:0007669"/>
    <property type="project" value="UniProtKB-UniRule"/>
</dbReference>
<evidence type="ECO:0000256" key="1">
    <source>
        <dbReference type="ARBA" id="ARBA00010373"/>
    </source>
</evidence>